<dbReference type="PANTHER" id="PTHR34065:SF1">
    <property type="entry name" value="CELL DIVISION CONTROL PROTEIN 14"/>
    <property type="match status" value="1"/>
</dbReference>
<feature type="region of interest" description="Disordered" evidence="1">
    <location>
        <begin position="230"/>
        <end position="249"/>
    </location>
</feature>
<sequence length="424" mass="46228">MKDTIQDALDDIISPSSSSNRRSRALAVLEQQLALACAPDVEDDTMRHFLELQDTFECNVPSRTFCWVQMAVSHVEALAGKASSDKERETELNVICSQLYQLLSVIQGIALHHTGSKIYLGRRYPLEILVALLTTSRHTPMITPSSVGSSIAELPSDKTSSIAHLSSAIVDTLLCVLVDSSTALRTFEEVNGVQAVVKLLKRAGTPREVRMKCLEFLYFYLMDETTQDVSGAPSLGSQSTPSTPVTTQVHSLRLGGPRIFPRPASGTSHLSFGLSSSSSSSSSSRSAFSVATNSSHSSVQSSVRMPSPVKKSYSSPVIVSDPRTPPNSPPPVRDAGKRTPRAISTRPMMMLRKDVDYEPQSPKKAHGSRVYVSEDFSTPRRHEMEGRRELVRTTEDKKEILGTLLGNVDALVEGVRKAGIWGLT</sequence>
<dbReference type="InterPro" id="IPR012535">
    <property type="entry name" value="Cell_div_Cdc14"/>
</dbReference>
<evidence type="ECO:0000313" key="3">
    <source>
        <dbReference type="Proteomes" id="UP000683000"/>
    </source>
</evidence>
<feature type="compositionally biased region" description="Low complexity" evidence="1">
    <location>
        <begin position="237"/>
        <end position="249"/>
    </location>
</feature>
<name>A0A8I3AD28_9AGAM</name>
<proteinExistence type="predicted"/>
<feature type="compositionally biased region" description="Pro residues" evidence="1">
    <location>
        <begin position="323"/>
        <end position="332"/>
    </location>
</feature>
<dbReference type="EMBL" id="JAGFBS010000006">
    <property type="protein sequence ID" value="KAG6379008.1"/>
    <property type="molecule type" value="Genomic_DNA"/>
</dbReference>
<dbReference type="AlphaFoldDB" id="A0A8I3AD28"/>
<feature type="compositionally biased region" description="Low complexity" evidence="1">
    <location>
        <begin position="291"/>
        <end position="322"/>
    </location>
</feature>
<dbReference type="OrthoDB" id="5357220at2759"/>
<evidence type="ECO:0000256" key="1">
    <source>
        <dbReference type="SAM" id="MobiDB-lite"/>
    </source>
</evidence>
<dbReference type="PANTHER" id="PTHR34065">
    <property type="entry name" value="CELL DIVISION CONTROL PROTEIN 14"/>
    <property type="match status" value="1"/>
</dbReference>
<keyword evidence="2" id="KW-0131">Cell cycle</keyword>
<gene>
    <name evidence="2" type="ORF">JVT61DRAFT_13299</name>
</gene>
<protein>
    <submittedName>
        <fullName evidence="2">Cell division control protein 14, SIN component-domain-containing protein</fullName>
    </submittedName>
</protein>
<reference evidence="2" key="1">
    <citation type="submission" date="2021-03" db="EMBL/GenBank/DDBJ databases">
        <title>Evolutionary innovations through gain and loss of genes in the ectomycorrhizal Boletales.</title>
        <authorList>
            <person name="Wu G."/>
            <person name="Miyauchi S."/>
            <person name="Morin E."/>
            <person name="Yang Z.-L."/>
            <person name="Xu J."/>
            <person name="Martin F.M."/>
        </authorList>
    </citation>
    <scope>NUCLEOTIDE SEQUENCE</scope>
    <source>
        <strain evidence="2">BR01</strain>
    </source>
</reference>
<dbReference type="Proteomes" id="UP000683000">
    <property type="component" value="Unassembled WGS sequence"/>
</dbReference>
<comment type="caution">
    <text evidence="2">The sequence shown here is derived from an EMBL/GenBank/DDBJ whole genome shotgun (WGS) entry which is preliminary data.</text>
</comment>
<feature type="region of interest" description="Disordered" evidence="1">
    <location>
        <begin position="291"/>
        <end position="339"/>
    </location>
</feature>
<evidence type="ECO:0000313" key="2">
    <source>
        <dbReference type="EMBL" id="KAG6379008.1"/>
    </source>
</evidence>
<keyword evidence="3" id="KW-1185">Reference proteome</keyword>
<accession>A0A8I3AD28</accession>
<keyword evidence="2" id="KW-0132">Cell division</keyword>
<dbReference type="Pfam" id="PF08045">
    <property type="entry name" value="CDC14"/>
    <property type="match status" value="2"/>
</dbReference>
<organism evidence="2 3">
    <name type="scientific">Boletus reticuloceps</name>
    <dbReference type="NCBI Taxonomy" id="495285"/>
    <lineage>
        <taxon>Eukaryota</taxon>
        <taxon>Fungi</taxon>
        <taxon>Dikarya</taxon>
        <taxon>Basidiomycota</taxon>
        <taxon>Agaricomycotina</taxon>
        <taxon>Agaricomycetes</taxon>
        <taxon>Agaricomycetidae</taxon>
        <taxon>Boletales</taxon>
        <taxon>Boletineae</taxon>
        <taxon>Boletaceae</taxon>
        <taxon>Boletoideae</taxon>
        <taxon>Boletus</taxon>
    </lineage>
</organism>
<dbReference type="GO" id="GO:0051301">
    <property type="term" value="P:cell division"/>
    <property type="evidence" value="ECO:0007669"/>
    <property type="project" value="UniProtKB-KW"/>
</dbReference>